<dbReference type="AlphaFoldDB" id="A0A4U5LU06"/>
<protein>
    <submittedName>
        <fullName evidence="1">Uncharacterized protein</fullName>
    </submittedName>
</protein>
<proteinExistence type="predicted"/>
<name>A0A4U5LU06_STECR</name>
<reference evidence="1 2" key="1">
    <citation type="journal article" date="2015" name="Genome Biol.">
        <title>Comparative genomics of Steinernema reveals deeply conserved gene regulatory networks.</title>
        <authorList>
            <person name="Dillman A.R."/>
            <person name="Macchietto M."/>
            <person name="Porter C.F."/>
            <person name="Rogers A."/>
            <person name="Williams B."/>
            <person name="Antoshechkin I."/>
            <person name="Lee M.M."/>
            <person name="Goodwin Z."/>
            <person name="Lu X."/>
            <person name="Lewis E.E."/>
            <person name="Goodrich-Blair H."/>
            <person name="Stock S.P."/>
            <person name="Adams B.J."/>
            <person name="Sternberg P.W."/>
            <person name="Mortazavi A."/>
        </authorList>
    </citation>
    <scope>NUCLEOTIDE SEQUENCE [LARGE SCALE GENOMIC DNA]</scope>
    <source>
        <strain evidence="1 2">ALL</strain>
    </source>
</reference>
<evidence type="ECO:0000313" key="2">
    <source>
        <dbReference type="Proteomes" id="UP000298663"/>
    </source>
</evidence>
<sequence>MCFPICFSSWRERRYVKKNKKKFATSVRTISTPSLYDSADGLNNNDTRYATLRDLRPPSDSAGIRITTTPKNSKPYIAEYDEGGKQIFENGKVARIVGMYENRNRFRENISALGDDTSCSIREISFITSRDEMDSSRLSPNDAFSDVAIAEKPKSPPARMPYDRELSYRPCQREQQRMERWKKLMGMDFNETVNSLRRIDEV</sequence>
<reference evidence="1 2" key="2">
    <citation type="journal article" date="2019" name="G3 (Bethesda)">
        <title>Hybrid Assembly of the Genome of the Entomopathogenic Nematode Steinernema carpocapsae Identifies the X-Chromosome.</title>
        <authorList>
            <person name="Serra L."/>
            <person name="Macchietto M."/>
            <person name="Macias-Munoz A."/>
            <person name="McGill C.J."/>
            <person name="Rodriguez I.M."/>
            <person name="Rodriguez B."/>
            <person name="Murad R."/>
            <person name="Mortazavi A."/>
        </authorList>
    </citation>
    <scope>NUCLEOTIDE SEQUENCE [LARGE SCALE GENOMIC DNA]</scope>
    <source>
        <strain evidence="1 2">ALL</strain>
    </source>
</reference>
<comment type="caution">
    <text evidence="1">The sequence shown here is derived from an EMBL/GenBank/DDBJ whole genome shotgun (WGS) entry which is preliminary data.</text>
</comment>
<gene>
    <name evidence="1" type="ORF">L596_029220</name>
</gene>
<organism evidence="1 2">
    <name type="scientific">Steinernema carpocapsae</name>
    <name type="common">Entomopathogenic nematode</name>
    <dbReference type="NCBI Taxonomy" id="34508"/>
    <lineage>
        <taxon>Eukaryota</taxon>
        <taxon>Metazoa</taxon>
        <taxon>Ecdysozoa</taxon>
        <taxon>Nematoda</taxon>
        <taxon>Chromadorea</taxon>
        <taxon>Rhabditida</taxon>
        <taxon>Tylenchina</taxon>
        <taxon>Panagrolaimomorpha</taxon>
        <taxon>Strongyloidoidea</taxon>
        <taxon>Steinernematidae</taxon>
        <taxon>Steinernema</taxon>
    </lineage>
</organism>
<evidence type="ECO:0000313" key="1">
    <source>
        <dbReference type="EMBL" id="TKR59568.1"/>
    </source>
</evidence>
<accession>A0A4U5LU06</accession>
<keyword evidence="2" id="KW-1185">Reference proteome</keyword>
<dbReference type="Proteomes" id="UP000298663">
    <property type="component" value="Unassembled WGS sequence"/>
</dbReference>
<dbReference type="EMBL" id="AZBU02000012">
    <property type="protein sequence ID" value="TKR59568.1"/>
    <property type="molecule type" value="Genomic_DNA"/>
</dbReference>